<dbReference type="EMBL" id="AP006059">
    <property type="protein sequence ID" value="BAD46554.1"/>
    <property type="molecule type" value="Genomic_DNA"/>
</dbReference>
<dbReference type="AlphaFoldDB" id="Q651G3"/>
<proteinExistence type="predicted"/>
<evidence type="ECO:0000313" key="1">
    <source>
        <dbReference type="EMBL" id="BAD46554.1"/>
    </source>
</evidence>
<organism evidence="1 2">
    <name type="scientific">Oryza sativa subsp. japonica</name>
    <name type="common">Rice</name>
    <dbReference type="NCBI Taxonomy" id="39947"/>
    <lineage>
        <taxon>Eukaryota</taxon>
        <taxon>Viridiplantae</taxon>
        <taxon>Streptophyta</taxon>
        <taxon>Embryophyta</taxon>
        <taxon>Tracheophyta</taxon>
        <taxon>Spermatophyta</taxon>
        <taxon>Magnoliopsida</taxon>
        <taxon>Liliopsida</taxon>
        <taxon>Poales</taxon>
        <taxon>Poaceae</taxon>
        <taxon>BOP clade</taxon>
        <taxon>Oryzoideae</taxon>
        <taxon>Oryzeae</taxon>
        <taxon>Oryzinae</taxon>
        <taxon>Oryza</taxon>
        <taxon>Oryza sativa</taxon>
    </lineage>
</organism>
<gene>
    <name evidence="1" type="primary">OSJNBb0023E08.27</name>
</gene>
<evidence type="ECO:0000313" key="2">
    <source>
        <dbReference type="Proteomes" id="UP000000763"/>
    </source>
</evidence>
<reference evidence="2" key="2">
    <citation type="journal article" date="2008" name="Nucleic Acids Res.">
        <title>The rice annotation project database (RAP-DB): 2008 update.</title>
        <authorList>
            <consortium name="The rice annotation project (RAP)"/>
        </authorList>
    </citation>
    <scope>GENOME REANNOTATION</scope>
    <source>
        <strain evidence="2">cv. Nipponbare</strain>
    </source>
</reference>
<accession>Q651G3</accession>
<sequence length="53" mass="5857">MSIQLPLLYGIQQQQQSEIAAGLRALAAATFSSQHSAFNGFTNKHDETDRFDC</sequence>
<protein>
    <submittedName>
        <fullName evidence="1">Uncharacterized protein</fullName>
    </submittedName>
</protein>
<dbReference type="Proteomes" id="UP000000763">
    <property type="component" value="Chromosome 9"/>
</dbReference>
<name>Q651G3_ORYSJ</name>
<reference evidence="2" key="1">
    <citation type="journal article" date="2005" name="Nature">
        <title>The map-based sequence of the rice genome.</title>
        <authorList>
            <consortium name="International rice genome sequencing project (IRGSP)"/>
            <person name="Matsumoto T."/>
            <person name="Wu J."/>
            <person name="Kanamori H."/>
            <person name="Katayose Y."/>
            <person name="Fujisawa M."/>
            <person name="Namiki N."/>
            <person name="Mizuno H."/>
            <person name="Yamamoto K."/>
            <person name="Antonio B.A."/>
            <person name="Baba T."/>
            <person name="Sakata K."/>
            <person name="Nagamura Y."/>
            <person name="Aoki H."/>
            <person name="Arikawa K."/>
            <person name="Arita K."/>
            <person name="Bito T."/>
            <person name="Chiden Y."/>
            <person name="Fujitsuka N."/>
            <person name="Fukunaka R."/>
            <person name="Hamada M."/>
            <person name="Harada C."/>
            <person name="Hayashi A."/>
            <person name="Hijishita S."/>
            <person name="Honda M."/>
            <person name="Hosokawa S."/>
            <person name="Ichikawa Y."/>
            <person name="Idonuma A."/>
            <person name="Iijima M."/>
            <person name="Ikeda M."/>
            <person name="Ikeno M."/>
            <person name="Ito K."/>
            <person name="Ito S."/>
            <person name="Ito T."/>
            <person name="Ito Y."/>
            <person name="Ito Y."/>
            <person name="Iwabuchi A."/>
            <person name="Kamiya K."/>
            <person name="Karasawa W."/>
            <person name="Kurita K."/>
            <person name="Katagiri S."/>
            <person name="Kikuta A."/>
            <person name="Kobayashi H."/>
            <person name="Kobayashi N."/>
            <person name="Machita K."/>
            <person name="Maehara T."/>
            <person name="Masukawa M."/>
            <person name="Mizubayashi T."/>
            <person name="Mukai Y."/>
            <person name="Nagasaki H."/>
            <person name="Nagata Y."/>
            <person name="Naito S."/>
            <person name="Nakashima M."/>
            <person name="Nakama Y."/>
            <person name="Nakamichi Y."/>
            <person name="Nakamura M."/>
            <person name="Meguro A."/>
            <person name="Negishi M."/>
            <person name="Ohta I."/>
            <person name="Ohta T."/>
            <person name="Okamoto M."/>
            <person name="Ono N."/>
            <person name="Saji S."/>
            <person name="Sakaguchi M."/>
            <person name="Sakai K."/>
            <person name="Shibata M."/>
            <person name="Shimokawa T."/>
            <person name="Song J."/>
            <person name="Takazaki Y."/>
            <person name="Terasawa K."/>
            <person name="Tsugane M."/>
            <person name="Tsuji K."/>
            <person name="Ueda S."/>
            <person name="Waki K."/>
            <person name="Yamagata H."/>
            <person name="Yamamoto M."/>
            <person name="Yamamoto S."/>
            <person name="Yamane H."/>
            <person name="Yoshiki S."/>
            <person name="Yoshihara R."/>
            <person name="Yukawa K."/>
            <person name="Zhong H."/>
            <person name="Yano M."/>
            <person name="Yuan Q."/>
            <person name="Ouyang S."/>
            <person name="Liu J."/>
            <person name="Jones K.M."/>
            <person name="Gansberger K."/>
            <person name="Moffat K."/>
            <person name="Hill J."/>
            <person name="Bera J."/>
            <person name="Fadrosh D."/>
            <person name="Jin S."/>
            <person name="Johri S."/>
            <person name="Kim M."/>
            <person name="Overton L."/>
            <person name="Reardon M."/>
            <person name="Tsitrin T."/>
            <person name="Vuong H."/>
            <person name="Weaver B."/>
            <person name="Ciecko A."/>
            <person name="Tallon L."/>
            <person name="Jackson J."/>
            <person name="Pai G."/>
            <person name="Aken S.V."/>
            <person name="Utterback T."/>
            <person name="Reidmuller S."/>
            <person name="Feldblyum T."/>
            <person name="Hsiao J."/>
            <person name="Zismann V."/>
            <person name="Iobst S."/>
            <person name="de Vazeille A.R."/>
            <person name="Buell C.R."/>
            <person name="Ying K."/>
            <person name="Li Y."/>
            <person name="Lu T."/>
            <person name="Huang Y."/>
            <person name="Zhao Q."/>
            <person name="Feng Q."/>
            <person name="Zhang L."/>
            <person name="Zhu J."/>
            <person name="Weng Q."/>
            <person name="Mu J."/>
            <person name="Lu Y."/>
            <person name="Fan D."/>
            <person name="Liu Y."/>
            <person name="Guan J."/>
            <person name="Zhang Y."/>
            <person name="Yu S."/>
            <person name="Liu X."/>
            <person name="Zhang Y."/>
            <person name="Hong G."/>
            <person name="Han B."/>
            <person name="Choisne N."/>
            <person name="Demange N."/>
            <person name="Orjeda G."/>
            <person name="Samain S."/>
            <person name="Cattolico L."/>
            <person name="Pelletier E."/>
            <person name="Couloux A."/>
            <person name="Segurens B."/>
            <person name="Wincker P."/>
            <person name="D'Hont A."/>
            <person name="Scarpelli C."/>
            <person name="Weissenbach J."/>
            <person name="Salanoubat M."/>
            <person name="Quetier F."/>
            <person name="Yu Y."/>
            <person name="Kim H.R."/>
            <person name="Rambo T."/>
            <person name="Currie J."/>
            <person name="Collura K."/>
            <person name="Luo M."/>
            <person name="Yang T."/>
            <person name="Ammiraju J.S.S."/>
            <person name="Engler F."/>
            <person name="Soderlund C."/>
            <person name="Wing R.A."/>
            <person name="Palmer L.E."/>
            <person name="de la Bastide M."/>
            <person name="Spiegel L."/>
            <person name="Nascimento L."/>
            <person name="Zutavern T."/>
            <person name="O'Shaughnessy A."/>
            <person name="Dike S."/>
            <person name="Dedhia N."/>
            <person name="Preston R."/>
            <person name="Balija V."/>
            <person name="McCombie W.R."/>
            <person name="Chow T."/>
            <person name="Chen H."/>
            <person name="Chung M."/>
            <person name="Chen C."/>
            <person name="Shaw J."/>
            <person name="Wu H."/>
            <person name="Hsiao K."/>
            <person name="Chao Y."/>
            <person name="Chu M."/>
            <person name="Cheng C."/>
            <person name="Hour A."/>
            <person name="Lee P."/>
            <person name="Lin S."/>
            <person name="Lin Y."/>
            <person name="Liou J."/>
            <person name="Liu S."/>
            <person name="Hsing Y."/>
            <person name="Raghuvanshi S."/>
            <person name="Mohanty A."/>
            <person name="Bharti A.K."/>
            <person name="Gaur A."/>
            <person name="Gupta V."/>
            <person name="Kumar D."/>
            <person name="Ravi V."/>
            <person name="Vij S."/>
            <person name="Kapur A."/>
            <person name="Khurana P."/>
            <person name="Khurana P."/>
            <person name="Khurana J.P."/>
            <person name="Tyagi A.K."/>
            <person name="Gaikwad K."/>
            <person name="Singh A."/>
            <person name="Dalal V."/>
            <person name="Srivastava S."/>
            <person name="Dixit A."/>
            <person name="Pal A.K."/>
            <person name="Ghazi I.A."/>
            <person name="Yadav M."/>
            <person name="Pandit A."/>
            <person name="Bhargava A."/>
            <person name="Sureshbabu K."/>
            <person name="Batra K."/>
            <person name="Sharma T.R."/>
            <person name="Mohapatra T."/>
            <person name="Singh N.K."/>
            <person name="Messing J."/>
            <person name="Nelson A.B."/>
            <person name="Fuks G."/>
            <person name="Kavchok S."/>
            <person name="Keizer G."/>
            <person name="Linton E."/>
            <person name="Llaca V."/>
            <person name="Song R."/>
            <person name="Tanyolac B."/>
            <person name="Young S."/>
            <person name="Ho-Il K."/>
            <person name="Hahn J.H."/>
            <person name="Sangsakoo G."/>
            <person name="Vanavichit A."/>
            <person name="de Mattos Luiz.A.T."/>
            <person name="Zimmer P.D."/>
            <person name="Malone G."/>
            <person name="Dellagostin O."/>
            <person name="de Oliveira A.C."/>
            <person name="Bevan M."/>
            <person name="Bancroft I."/>
            <person name="Minx P."/>
            <person name="Cordum H."/>
            <person name="Wilson R."/>
            <person name="Cheng Z."/>
            <person name="Jin W."/>
            <person name="Jiang J."/>
            <person name="Leong S.A."/>
            <person name="Iwama H."/>
            <person name="Gojobori T."/>
            <person name="Itoh T."/>
            <person name="Niimura Y."/>
            <person name="Fujii Y."/>
            <person name="Habara T."/>
            <person name="Sakai H."/>
            <person name="Sato Y."/>
            <person name="Wilson G."/>
            <person name="Kumar K."/>
            <person name="McCouch S."/>
            <person name="Juretic N."/>
            <person name="Hoen D."/>
            <person name="Wright S."/>
            <person name="Bruskiewich R."/>
            <person name="Bureau T."/>
            <person name="Miyao A."/>
            <person name="Hirochika H."/>
            <person name="Nishikawa T."/>
            <person name="Kadowaki K."/>
            <person name="Sugiura M."/>
            <person name="Burr B."/>
            <person name="Sasaki T."/>
        </authorList>
    </citation>
    <scope>NUCLEOTIDE SEQUENCE [LARGE SCALE GENOMIC DNA]</scope>
    <source>
        <strain evidence="2">cv. Nipponbare</strain>
    </source>
</reference>